<organism evidence="2">
    <name type="scientific">Selaginella moellendorffii</name>
    <name type="common">Spikemoss</name>
    <dbReference type="NCBI Taxonomy" id="88036"/>
    <lineage>
        <taxon>Eukaryota</taxon>
        <taxon>Viridiplantae</taxon>
        <taxon>Streptophyta</taxon>
        <taxon>Embryophyta</taxon>
        <taxon>Tracheophyta</taxon>
        <taxon>Lycopodiopsida</taxon>
        <taxon>Selaginellales</taxon>
        <taxon>Selaginellaceae</taxon>
        <taxon>Selaginella</taxon>
    </lineage>
</organism>
<gene>
    <name evidence="1" type="ORF">SELMODRAFT_410536</name>
</gene>
<dbReference type="InterPro" id="IPR036691">
    <property type="entry name" value="Endo/exonu/phosph_ase_sf"/>
</dbReference>
<name>D8RF23_SELML</name>
<dbReference type="HOGENOM" id="CLU_1167564_0_0_1"/>
<dbReference type="KEGG" id="smo:SELMODRAFT_410536"/>
<protein>
    <recommendedName>
        <fullName evidence="3">Endonuclease/exonuclease/phosphatase domain-containing protein</fullName>
    </recommendedName>
</protein>
<keyword evidence="2" id="KW-1185">Reference proteome</keyword>
<dbReference type="Gene3D" id="3.60.10.10">
    <property type="entry name" value="Endonuclease/exonuclease/phosphatase"/>
    <property type="match status" value="1"/>
</dbReference>
<reference evidence="1 2" key="1">
    <citation type="journal article" date="2011" name="Science">
        <title>The Selaginella genome identifies genetic changes associated with the evolution of vascular plants.</title>
        <authorList>
            <person name="Banks J.A."/>
            <person name="Nishiyama T."/>
            <person name="Hasebe M."/>
            <person name="Bowman J.L."/>
            <person name="Gribskov M."/>
            <person name="dePamphilis C."/>
            <person name="Albert V.A."/>
            <person name="Aono N."/>
            <person name="Aoyama T."/>
            <person name="Ambrose B.A."/>
            <person name="Ashton N.W."/>
            <person name="Axtell M.J."/>
            <person name="Barker E."/>
            <person name="Barker M.S."/>
            <person name="Bennetzen J.L."/>
            <person name="Bonawitz N.D."/>
            <person name="Chapple C."/>
            <person name="Cheng C."/>
            <person name="Correa L.G."/>
            <person name="Dacre M."/>
            <person name="DeBarry J."/>
            <person name="Dreyer I."/>
            <person name="Elias M."/>
            <person name="Engstrom E.M."/>
            <person name="Estelle M."/>
            <person name="Feng L."/>
            <person name="Finet C."/>
            <person name="Floyd S.K."/>
            <person name="Frommer W.B."/>
            <person name="Fujita T."/>
            <person name="Gramzow L."/>
            <person name="Gutensohn M."/>
            <person name="Harholt J."/>
            <person name="Hattori M."/>
            <person name="Heyl A."/>
            <person name="Hirai T."/>
            <person name="Hiwatashi Y."/>
            <person name="Ishikawa M."/>
            <person name="Iwata M."/>
            <person name="Karol K.G."/>
            <person name="Koehler B."/>
            <person name="Kolukisaoglu U."/>
            <person name="Kubo M."/>
            <person name="Kurata T."/>
            <person name="Lalonde S."/>
            <person name="Li K."/>
            <person name="Li Y."/>
            <person name="Litt A."/>
            <person name="Lyons E."/>
            <person name="Manning G."/>
            <person name="Maruyama T."/>
            <person name="Michael T.P."/>
            <person name="Mikami K."/>
            <person name="Miyazaki S."/>
            <person name="Morinaga S."/>
            <person name="Murata T."/>
            <person name="Mueller-Roeber B."/>
            <person name="Nelson D.R."/>
            <person name="Obara M."/>
            <person name="Oguri Y."/>
            <person name="Olmstead R.G."/>
            <person name="Onodera N."/>
            <person name="Petersen B.L."/>
            <person name="Pils B."/>
            <person name="Prigge M."/>
            <person name="Rensing S.A."/>
            <person name="Riano-Pachon D.M."/>
            <person name="Roberts A.W."/>
            <person name="Sato Y."/>
            <person name="Scheller H.V."/>
            <person name="Schulz B."/>
            <person name="Schulz C."/>
            <person name="Shakirov E.V."/>
            <person name="Shibagaki N."/>
            <person name="Shinohara N."/>
            <person name="Shippen D.E."/>
            <person name="Soerensen I."/>
            <person name="Sotooka R."/>
            <person name="Sugimoto N."/>
            <person name="Sugita M."/>
            <person name="Sumikawa N."/>
            <person name="Tanurdzic M."/>
            <person name="Theissen G."/>
            <person name="Ulvskov P."/>
            <person name="Wakazuki S."/>
            <person name="Weng J.K."/>
            <person name="Willats W.W."/>
            <person name="Wipf D."/>
            <person name="Wolf P.G."/>
            <person name="Yang L."/>
            <person name="Zimmer A.D."/>
            <person name="Zhu Q."/>
            <person name="Mitros T."/>
            <person name="Hellsten U."/>
            <person name="Loque D."/>
            <person name="Otillar R."/>
            <person name="Salamov A."/>
            <person name="Schmutz J."/>
            <person name="Shapiro H."/>
            <person name="Lindquist E."/>
            <person name="Lucas S."/>
            <person name="Rokhsar D."/>
            <person name="Grigoriev I.V."/>
        </authorList>
    </citation>
    <scope>NUCLEOTIDE SEQUENCE [LARGE SCALE GENOMIC DNA]</scope>
</reference>
<evidence type="ECO:0000313" key="1">
    <source>
        <dbReference type="EMBL" id="EFJ28796.1"/>
    </source>
</evidence>
<dbReference type="Gramene" id="EFJ28796">
    <property type="protein sequence ID" value="EFJ28796"/>
    <property type="gene ID" value="SELMODRAFT_410536"/>
</dbReference>
<dbReference type="EMBL" id="GL377578">
    <property type="protein sequence ID" value="EFJ28796.1"/>
    <property type="molecule type" value="Genomic_DNA"/>
</dbReference>
<dbReference type="InParanoid" id="D8RF23"/>
<evidence type="ECO:0000313" key="2">
    <source>
        <dbReference type="Proteomes" id="UP000001514"/>
    </source>
</evidence>
<dbReference type="SUPFAM" id="SSF56219">
    <property type="entry name" value="DNase I-like"/>
    <property type="match status" value="1"/>
</dbReference>
<dbReference type="Proteomes" id="UP000001514">
    <property type="component" value="Unassembled WGS sequence"/>
</dbReference>
<sequence length="238" mass="26671">MQKGAPTQSGHMNLGWSMECPKVDNGSWHQTKQNKQHSEATIVMLGDFNAHMGSSQALVEQGGDLTEAPSDFQHTYTNDKKLLANHVKIFNFCTTMQLLIVNGIKHWPPTGEHTCMMWNGANTNDYTLISQVTIDTVADYHLQDFLDSKISNHHPLSISLLVQSCTTSPPHISTAGPNLYVHPQDIPKFQEQFGESWLQNMPMPNQHATHLIQALVIAAIDVFCLRKVKHAIRFPKAH</sequence>
<dbReference type="AlphaFoldDB" id="D8RF23"/>
<proteinExistence type="predicted"/>
<evidence type="ECO:0008006" key="3">
    <source>
        <dbReference type="Google" id="ProtNLM"/>
    </source>
</evidence>
<accession>D8RF23</accession>